<accession>A0A164SHS1</accession>
<keyword evidence="3" id="KW-1185">Reference proteome</keyword>
<dbReference type="AlphaFoldDB" id="A0A164SHS1"/>
<feature type="chain" id="PRO_5007853113" evidence="1">
    <location>
        <begin position="24"/>
        <end position="288"/>
    </location>
</feature>
<dbReference type="EMBL" id="KV419415">
    <property type="protein sequence ID" value="KZS91495.1"/>
    <property type="molecule type" value="Genomic_DNA"/>
</dbReference>
<feature type="signal peptide" evidence="1">
    <location>
        <begin position="1"/>
        <end position="23"/>
    </location>
</feature>
<organism evidence="2 3">
    <name type="scientific">Sistotremastrum niveocremeum HHB9708</name>
    <dbReference type="NCBI Taxonomy" id="1314777"/>
    <lineage>
        <taxon>Eukaryota</taxon>
        <taxon>Fungi</taxon>
        <taxon>Dikarya</taxon>
        <taxon>Basidiomycota</taxon>
        <taxon>Agaricomycotina</taxon>
        <taxon>Agaricomycetes</taxon>
        <taxon>Sistotremastrales</taxon>
        <taxon>Sistotremastraceae</taxon>
        <taxon>Sertulicium</taxon>
        <taxon>Sertulicium niveocremeum</taxon>
    </lineage>
</organism>
<dbReference type="OrthoDB" id="4584900at2759"/>
<evidence type="ECO:0000313" key="3">
    <source>
        <dbReference type="Proteomes" id="UP000076722"/>
    </source>
</evidence>
<name>A0A164SHS1_9AGAM</name>
<evidence type="ECO:0000256" key="1">
    <source>
        <dbReference type="SAM" id="SignalP"/>
    </source>
</evidence>
<gene>
    <name evidence="2" type="ORF">SISNIDRAFT_467738</name>
</gene>
<dbReference type="Proteomes" id="UP000076722">
    <property type="component" value="Unassembled WGS sequence"/>
</dbReference>
<protein>
    <submittedName>
        <fullName evidence="2">Uncharacterized protein</fullName>
    </submittedName>
</protein>
<keyword evidence="1" id="KW-0732">Signal</keyword>
<sequence>MRISTALLQAFLCCSCFADLVFSKTIYDIHAVDVSGPQRPKPASNGQILAGGMARLQPPKPIARKMVEGKKKRANPVACSIAHSIAIVDSVGWPLTFLPGHDQIYDIQGDVGGFINLGIDPSAFGTTFVPDGTPFGAVWQPFTSDHSVGPFTLGKGSSNFAFLDPVPASTGPAQLSGVPNPQEPISNNDPLHPPLATESDIWSLNPVTLELTASWTNPDGSRMPVTIFFDDDVNFGRVGITGDLDAVISAAETLLAESNRVGPVSPAALPVRLFYVPADVTQRILPNP</sequence>
<reference evidence="2 3" key="1">
    <citation type="journal article" date="2016" name="Mol. Biol. Evol.">
        <title>Comparative Genomics of Early-Diverging Mushroom-Forming Fungi Provides Insights into the Origins of Lignocellulose Decay Capabilities.</title>
        <authorList>
            <person name="Nagy L.G."/>
            <person name="Riley R."/>
            <person name="Tritt A."/>
            <person name="Adam C."/>
            <person name="Daum C."/>
            <person name="Floudas D."/>
            <person name="Sun H."/>
            <person name="Yadav J.S."/>
            <person name="Pangilinan J."/>
            <person name="Larsson K.H."/>
            <person name="Matsuura K."/>
            <person name="Barry K."/>
            <person name="Labutti K."/>
            <person name="Kuo R."/>
            <person name="Ohm R.A."/>
            <person name="Bhattacharya S.S."/>
            <person name="Shirouzu T."/>
            <person name="Yoshinaga Y."/>
            <person name="Martin F.M."/>
            <person name="Grigoriev I.V."/>
            <person name="Hibbett D.S."/>
        </authorList>
    </citation>
    <scope>NUCLEOTIDE SEQUENCE [LARGE SCALE GENOMIC DNA]</scope>
    <source>
        <strain evidence="2 3">HHB9708</strain>
    </source>
</reference>
<proteinExistence type="predicted"/>
<evidence type="ECO:0000313" key="2">
    <source>
        <dbReference type="EMBL" id="KZS91495.1"/>
    </source>
</evidence>